<dbReference type="AlphaFoldDB" id="A0A917PCZ8"/>
<protein>
    <submittedName>
        <fullName evidence="2">Large subunit of N,N-dimethylformamidase</fullName>
    </submittedName>
</protein>
<evidence type="ECO:0000313" key="3">
    <source>
        <dbReference type="Proteomes" id="UP000657574"/>
    </source>
</evidence>
<dbReference type="Gene3D" id="2.60.120.200">
    <property type="match status" value="1"/>
</dbReference>
<organism evidence="2 3">
    <name type="scientific">Streptomyces brasiliensis</name>
    <dbReference type="NCBI Taxonomy" id="1954"/>
    <lineage>
        <taxon>Bacteria</taxon>
        <taxon>Bacillati</taxon>
        <taxon>Actinomycetota</taxon>
        <taxon>Actinomycetes</taxon>
        <taxon>Kitasatosporales</taxon>
        <taxon>Streptomycetaceae</taxon>
        <taxon>Streptomyces</taxon>
    </lineage>
</organism>
<sequence>MPRLRLRGYTDTPSYEPGGQVKVHVSANDAGSYRAELVRLFNGDPHPDGPGPREEVVNVASNGEYPARLQRTQNGGYVQVPDPSGRLAPEGSFSVHAFISSMVPARGRQAVISKWDDDTKTGWSLEVDEDGALRFVVGDGSGSTSSVTSNRRLFSDTFYSVSATYDSESGTIALFQKSVVSSTNGVFGKVFPLDSDCAVQAAAAVAPETADVPLIIAGLAESVADDTGRTWVTANFNGKIDSPAILEGVATTETAEVLATGTIPAQLRVIARWDFAAGYTKDGIVDDLIHEVGGAGLNGFTVNTPDRAMTGWNWRGTEEVFKYCPEEYGAIWFHEDSLDDCRWDVDFEVSLPADLASGCYAVRLTQGDSVDWVPFFVRPPAGTATAKILLLIPTISYLAYANSQVMQNAPTAQAIMGHFSTLEEIDLELNENGGYGLSTYDYHIDGRGCQYSSWKRPILNMRPRYTHEFGTVWQYPADLQLVDWLNTMGFEYDVATDHDLQREGVDLFKRYNVVMTGTHPEYYTRQMIDAWETYLAEGGRGMYLAGNGMYWIASPHPQKPWLMEIRKGEQGDQAWRARPGELYHGTSGERGGLWRMRGRSSAKVWGVVYTSHCLDVGYGYEPMPDSYDPKLSWMFDGIEKGAVIGDFGLVNHGAAGVEVDRYDQSAGTPPNAYLVGSSYSESNNWVLVPEENYFAFPGMYAPEHPMVKSDLVYFSTPNGGAMWSASSMSWCGSLQYDGCDNNVSQMTANVLRYFSQDGKLPEI</sequence>
<feature type="domain" description="N,N-dimethylformamidase beta subunit-like C-terminal" evidence="1">
    <location>
        <begin position="307"/>
        <end position="740"/>
    </location>
</feature>
<reference evidence="2" key="2">
    <citation type="submission" date="2020-09" db="EMBL/GenBank/DDBJ databases">
        <authorList>
            <person name="Sun Q."/>
            <person name="Ohkuma M."/>
        </authorList>
    </citation>
    <scope>NUCLEOTIDE SEQUENCE</scope>
    <source>
        <strain evidence="2">JCM 3086</strain>
    </source>
</reference>
<reference evidence="2" key="1">
    <citation type="journal article" date="2014" name="Int. J. Syst. Evol. Microbiol.">
        <title>Complete genome sequence of Corynebacterium casei LMG S-19264T (=DSM 44701T), isolated from a smear-ripened cheese.</title>
        <authorList>
            <consortium name="US DOE Joint Genome Institute (JGI-PGF)"/>
            <person name="Walter F."/>
            <person name="Albersmeier A."/>
            <person name="Kalinowski J."/>
            <person name="Ruckert C."/>
        </authorList>
    </citation>
    <scope>NUCLEOTIDE SEQUENCE</scope>
    <source>
        <strain evidence="2">JCM 3086</strain>
    </source>
</reference>
<evidence type="ECO:0000313" key="2">
    <source>
        <dbReference type="EMBL" id="GGJ71409.1"/>
    </source>
</evidence>
<comment type="caution">
    <text evidence="2">The sequence shown here is derived from an EMBL/GenBank/DDBJ whole genome shotgun (WGS) entry which is preliminary data.</text>
</comment>
<keyword evidence="3" id="KW-1185">Reference proteome</keyword>
<dbReference type="Pfam" id="PF13385">
    <property type="entry name" value="Laminin_G_3"/>
    <property type="match status" value="1"/>
</dbReference>
<evidence type="ECO:0000259" key="1">
    <source>
        <dbReference type="Pfam" id="PF20254"/>
    </source>
</evidence>
<gene>
    <name evidence="2" type="ORF">GCM10010121_097530</name>
</gene>
<dbReference type="EMBL" id="BMQA01000131">
    <property type="protein sequence ID" value="GGJ71409.1"/>
    <property type="molecule type" value="Genomic_DNA"/>
</dbReference>
<proteinExistence type="predicted"/>
<dbReference type="InterPro" id="IPR013320">
    <property type="entry name" value="ConA-like_dom_sf"/>
</dbReference>
<dbReference type="Pfam" id="PF20254">
    <property type="entry name" value="DMFA2_C"/>
    <property type="match status" value="1"/>
</dbReference>
<dbReference type="SUPFAM" id="SSF49899">
    <property type="entry name" value="Concanavalin A-like lectins/glucanases"/>
    <property type="match status" value="1"/>
</dbReference>
<name>A0A917PCZ8_9ACTN</name>
<dbReference type="Proteomes" id="UP000657574">
    <property type="component" value="Unassembled WGS sequence"/>
</dbReference>
<accession>A0A917PCZ8</accession>
<dbReference type="InterPro" id="IPR046540">
    <property type="entry name" value="DMFA2_C"/>
</dbReference>
<dbReference type="RefSeq" id="WP_189317698.1">
    <property type="nucleotide sequence ID" value="NZ_BMQA01000131.1"/>
</dbReference>